<feature type="chain" id="PRO_5021383948" description="Ricin B lectin" evidence="1">
    <location>
        <begin position="39"/>
        <end position="199"/>
    </location>
</feature>
<gene>
    <name evidence="2" type="ORF">MTE01_10880</name>
</gene>
<dbReference type="Proteomes" id="UP000319525">
    <property type="component" value="Unassembled WGS sequence"/>
</dbReference>
<dbReference type="GeneID" id="57143784"/>
<feature type="signal peptide" evidence="1">
    <location>
        <begin position="1"/>
        <end position="38"/>
    </location>
</feature>
<sequence length="199" mass="21592">MQHASPRSRPLFQRVVVAAAALAAVVAPLTVTSTPAEAAGRMTYTLYTEANPTADQADAYDRIRAAMDAAVSRYNEFSDFDRHLNVYYVPGVPTAEASIDGTIRFGENRGFMQERTALHEISHTVGNGTANAWYAMCQNGQWTGANANAKLAEFDGAGAVLNCGGSHIWPYGLNYDNEMSDLNADRHVQIIWAMIADGM</sequence>
<evidence type="ECO:0000313" key="2">
    <source>
        <dbReference type="EMBL" id="GEB45143.1"/>
    </source>
</evidence>
<name>A0A4Y3QKE6_MICTE</name>
<keyword evidence="1" id="KW-0732">Signal</keyword>
<evidence type="ECO:0000313" key="3">
    <source>
        <dbReference type="Proteomes" id="UP000319525"/>
    </source>
</evidence>
<dbReference type="AlphaFoldDB" id="A0A4Y3QKE6"/>
<proteinExistence type="predicted"/>
<organism evidence="2 3">
    <name type="scientific">Microbacterium testaceum</name>
    <name type="common">Aureobacterium testaceum</name>
    <name type="synonym">Brevibacterium testaceum</name>
    <dbReference type="NCBI Taxonomy" id="2033"/>
    <lineage>
        <taxon>Bacteria</taxon>
        <taxon>Bacillati</taxon>
        <taxon>Actinomycetota</taxon>
        <taxon>Actinomycetes</taxon>
        <taxon>Micrococcales</taxon>
        <taxon>Microbacteriaceae</taxon>
        <taxon>Microbacterium</taxon>
    </lineage>
</organism>
<evidence type="ECO:0008006" key="4">
    <source>
        <dbReference type="Google" id="ProtNLM"/>
    </source>
</evidence>
<reference evidence="2 3" key="1">
    <citation type="submission" date="2019-06" db="EMBL/GenBank/DDBJ databases">
        <title>Whole genome shotgun sequence of Microbacterium testaceum NBRC 12675.</title>
        <authorList>
            <person name="Hosoyama A."/>
            <person name="Uohara A."/>
            <person name="Ohji S."/>
            <person name="Ichikawa N."/>
        </authorList>
    </citation>
    <scope>NUCLEOTIDE SEQUENCE [LARGE SCALE GENOMIC DNA]</scope>
    <source>
        <strain evidence="2 3">NBRC 12675</strain>
    </source>
</reference>
<dbReference type="EMBL" id="BJML01000002">
    <property type="protein sequence ID" value="GEB45143.1"/>
    <property type="molecule type" value="Genomic_DNA"/>
</dbReference>
<dbReference type="RefSeq" id="WP_103206443.1">
    <property type="nucleotide sequence ID" value="NZ_BJML01000002.1"/>
</dbReference>
<comment type="caution">
    <text evidence="2">The sequence shown here is derived from an EMBL/GenBank/DDBJ whole genome shotgun (WGS) entry which is preliminary data.</text>
</comment>
<protein>
    <recommendedName>
        <fullName evidence="4">Ricin B lectin</fullName>
    </recommendedName>
</protein>
<accession>A0A4Y3QKE6</accession>
<evidence type="ECO:0000256" key="1">
    <source>
        <dbReference type="SAM" id="SignalP"/>
    </source>
</evidence>
<dbReference type="OrthoDB" id="9765957at2"/>